<comment type="caution">
    <text evidence="2">The sequence shown here is derived from an EMBL/GenBank/DDBJ whole genome shotgun (WGS) entry which is preliminary data.</text>
</comment>
<dbReference type="GO" id="GO:0006113">
    <property type="term" value="P:fermentation"/>
    <property type="evidence" value="ECO:0007669"/>
    <property type="project" value="InterPro"/>
</dbReference>
<dbReference type="InterPro" id="IPR029636">
    <property type="entry name" value="Csf1"/>
</dbReference>
<dbReference type="Proteomes" id="UP000284403">
    <property type="component" value="Unassembled WGS sequence"/>
</dbReference>
<evidence type="ECO:0000313" key="2">
    <source>
        <dbReference type="EMBL" id="RNF03772.1"/>
    </source>
</evidence>
<dbReference type="OrthoDB" id="252573at2759"/>
<dbReference type="RefSeq" id="XP_029224912.1">
    <property type="nucleotide sequence ID" value="XM_029374971.1"/>
</dbReference>
<dbReference type="GeneID" id="40321726"/>
<protein>
    <submittedName>
        <fullName evidence="2">Uncharacterized protein</fullName>
    </submittedName>
</protein>
<gene>
    <name evidence="2" type="ORF">Tco025E_08115</name>
</gene>
<feature type="compositionally biased region" description="Polar residues" evidence="1">
    <location>
        <begin position="28"/>
        <end position="40"/>
    </location>
</feature>
<accession>A0A3R7NK33</accession>
<sequence length="316" mass="34095">VFYNMALLLDQRKVVAGGERPLPVSDSDAPNSDNDGNVSGESRSGSRAVAVAAEAERSLIPCMGNPLTRIPCGSITVRLEQTTLLLGTASAGGTSSGSLVASFPTATLAFAECPSEGDTAVKKVLELRTENVELFRPGAVKVLILGFRGTNKFEFYSRQVVGEGEVGFMLTLLQSNPWTGNPRFQDFQEMIQLVRSFTAKSNAEVFHHFGALSRDWSAELNSPAPSSAEAAGVGHAAEEAARRNADSQTADKRFFKALRHVKFSPQLRFGGDVAVNVDVILNWLGISEKMLPQVLHMQACDRLEGLLNRIAERTKA</sequence>
<evidence type="ECO:0000256" key="1">
    <source>
        <dbReference type="SAM" id="MobiDB-lite"/>
    </source>
</evidence>
<feature type="region of interest" description="Disordered" evidence="1">
    <location>
        <begin position="19"/>
        <end position="46"/>
    </location>
</feature>
<feature type="non-terminal residue" evidence="2">
    <location>
        <position position="1"/>
    </location>
</feature>
<dbReference type="EMBL" id="MKKU01000707">
    <property type="protein sequence ID" value="RNF03772.1"/>
    <property type="molecule type" value="Genomic_DNA"/>
</dbReference>
<name>A0A3R7NK33_9TRYP</name>
<reference evidence="2 3" key="1">
    <citation type="journal article" date="2018" name="BMC Genomics">
        <title>Genomic comparison of Trypanosoma conorhini and Trypanosoma rangeli to Trypanosoma cruzi strains of high and low virulence.</title>
        <authorList>
            <person name="Bradwell K.R."/>
            <person name="Koparde V.N."/>
            <person name="Matveyev A.V."/>
            <person name="Serrano M.G."/>
            <person name="Alves J.M."/>
            <person name="Parikh H."/>
            <person name="Huang B."/>
            <person name="Lee V."/>
            <person name="Espinosa-Alvarez O."/>
            <person name="Ortiz P.A."/>
            <person name="Costa-Martins A.G."/>
            <person name="Teixeira M.M."/>
            <person name="Buck G.A."/>
        </authorList>
    </citation>
    <scope>NUCLEOTIDE SEQUENCE [LARGE SCALE GENOMIC DNA]</scope>
    <source>
        <strain evidence="2 3">025E</strain>
    </source>
</reference>
<dbReference type="PANTHER" id="PTHR32085">
    <property type="entry name" value="PROTEIN CSF1"/>
    <property type="match status" value="1"/>
</dbReference>
<organism evidence="2 3">
    <name type="scientific">Trypanosoma conorhini</name>
    <dbReference type="NCBI Taxonomy" id="83891"/>
    <lineage>
        <taxon>Eukaryota</taxon>
        <taxon>Discoba</taxon>
        <taxon>Euglenozoa</taxon>
        <taxon>Kinetoplastea</taxon>
        <taxon>Metakinetoplastina</taxon>
        <taxon>Trypanosomatida</taxon>
        <taxon>Trypanosomatidae</taxon>
        <taxon>Trypanosoma</taxon>
    </lineage>
</organism>
<dbReference type="GO" id="GO:0016020">
    <property type="term" value="C:membrane"/>
    <property type="evidence" value="ECO:0007669"/>
    <property type="project" value="InterPro"/>
</dbReference>
<proteinExistence type="predicted"/>
<dbReference type="AlphaFoldDB" id="A0A3R7NK33"/>
<evidence type="ECO:0000313" key="3">
    <source>
        <dbReference type="Proteomes" id="UP000284403"/>
    </source>
</evidence>
<dbReference type="PANTHER" id="PTHR32085:SF3">
    <property type="entry name" value="PROTEIN CSF1"/>
    <property type="match status" value="1"/>
</dbReference>
<keyword evidence="3" id="KW-1185">Reference proteome</keyword>